<comment type="similarity">
    <text evidence="10">Belongs to the ApbE family.</text>
</comment>
<dbReference type="InterPro" id="IPR003374">
    <property type="entry name" value="ApbE-like_sf"/>
</dbReference>
<keyword evidence="5 10" id="KW-0479">Metal-binding</keyword>
<feature type="binding site" evidence="11">
    <location>
        <position position="262"/>
    </location>
    <ligand>
        <name>Mg(2+)</name>
        <dbReference type="ChEBI" id="CHEBI:18420"/>
    </ligand>
</feature>
<comment type="cofactor">
    <cofactor evidence="11">
        <name>Mg(2+)</name>
        <dbReference type="ChEBI" id="CHEBI:18420"/>
    </cofactor>
    <cofactor evidence="11">
        <name>Mn(2+)</name>
        <dbReference type="ChEBI" id="CHEBI:29035"/>
    </cofactor>
    <text evidence="11">Magnesium. Can also use manganese.</text>
</comment>
<protein>
    <recommendedName>
        <fullName evidence="2 10">FAD:protein FMN transferase</fullName>
        <ecNumber evidence="1 10">2.7.1.180</ecNumber>
    </recommendedName>
    <alternativeName>
        <fullName evidence="8 10">Flavin transferase</fullName>
    </alternativeName>
</protein>
<dbReference type="PANTHER" id="PTHR30040">
    <property type="entry name" value="THIAMINE BIOSYNTHESIS LIPOPROTEIN APBE"/>
    <property type="match status" value="1"/>
</dbReference>
<feature type="binding site" evidence="11">
    <location>
        <position position="157"/>
    </location>
    <ligand>
        <name>Mg(2+)</name>
        <dbReference type="ChEBI" id="CHEBI:18420"/>
    </ligand>
</feature>
<evidence type="ECO:0000256" key="3">
    <source>
        <dbReference type="ARBA" id="ARBA00022630"/>
    </source>
</evidence>
<comment type="catalytic activity">
    <reaction evidence="9 10">
        <text>L-threonyl-[protein] + FAD = FMN-L-threonyl-[protein] + AMP + H(+)</text>
        <dbReference type="Rhea" id="RHEA:36847"/>
        <dbReference type="Rhea" id="RHEA-COMP:11060"/>
        <dbReference type="Rhea" id="RHEA-COMP:11061"/>
        <dbReference type="ChEBI" id="CHEBI:15378"/>
        <dbReference type="ChEBI" id="CHEBI:30013"/>
        <dbReference type="ChEBI" id="CHEBI:57692"/>
        <dbReference type="ChEBI" id="CHEBI:74257"/>
        <dbReference type="ChEBI" id="CHEBI:456215"/>
        <dbReference type="EC" id="2.7.1.180"/>
    </reaction>
</comment>
<evidence type="ECO:0000313" key="12">
    <source>
        <dbReference type="EMBL" id="MCA9386846.1"/>
    </source>
</evidence>
<dbReference type="EMBL" id="JAGQLF010000020">
    <property type="protein sequence ID" value="MCA9386846.1"/>
    <property type="molecule type" value="Genomic_DNA"/>
</dbReference>
<reference evidence="12" key="1">
    <citation type="submission" date="2020-04" db="EMBL/GenBank/DDBJ databases">
        <authorList>
            <person name="Zhang T."/>
        </authorList>
    </citation>
    <scope>NUCLEOTIDE SEQUENCE</scope>
    <source>
        <strain evidence="12">HKST-UBA09</strain>
    </source>
</reference>
<name>A0A955RLA3_9BACT</name>
<organism evidence="12 13">
    <name type="scientific">Candidatus Dojkabacteria bacterium</name>
    <dbReference type="NCBI Taxonomy" id="2099670"/>
    <lineage>
        <taxon>Bacteria</taxon>
        <taxon>Candidatus Dojkabacteria</taxon>
    </lineage>
</organism>
<dbReference type="GO" id="GO:0046872">
    <property type="term" value="F:metal ion binding"/>
    <property type="evidence" value="ECO:0007669"/>
    <property type="project" value="UniProtKB-UniRule"/>
</dbReference>
<keyword evidence="7 10" id="KW-0460">Magnesium</keyword>
<proteinExistence type="inferred from homology"/>
<evidence type="ECO:0000256" key="7">
    <source>
        <dbReference type="ARBA" id="ARBA00022842"/>
    </source>
</evidence>
<dbReference type="SUPFAM" id="SSF143631">
    <property type="entry name" value="ApbE-like"/>
    <property type="match status" value="1"/>
</dbReference>
<dbReference type="Pfam" id="PF02424">
    <property type="entry name" value="ApbE"/>
    <property type="match status" value="1"/>
</dbReference>
<keyword evidence="6 10" id="KW-0274">FAD</keyword>
<evidence type="ECO:0000256" key="11">
    <source>
        <dbReference type="PIRSR" id="PIRSR006268-2"/>
    </source>
</evidence>
<dbReference type="Proteomes" id="UP000714915">
    <property type="component" value="Unassembled WGS sequence"/>
</dbReference>
<dbReference type="PANTHER" id="PTHR30040:SF2">
    <property type="entry name" value="FAD:PROTEIN FMN TRANSFERASE"/>
    <property type="match status" value="1"/>
</dbReference>
<evidence type="ECO:0000256" key="10">
    <source>
        <dbReference type="PIRNR" id="PIRNR006268"/>
    </source>
</evidence>
<keyword evidence="3 10" id="KW-0285">Flavoprotein</keyword>
<sequence length="288" mass="32686">MKQKIFHSRKFMNTDIDITVIQDGQSTIEIQESIENAYGEFDRIVKKFTRFNEDSELSNLNRQSGKWVKVSEELVFLVEYMLNMSKKTDGAFDPTIIDFLEVYGYDKNYDFSKLENPKLDKLVADIAKKKRSWKDIEVDKKENKIKLVEGQRIDLGGIGKGYAIDLAFDHLKKTSDNFLINAGGDIRSNGKNNEDKFWVVELKTPDGSAGQLELKNMSLSSSGSWARKVKQFHHLIDPRLGKPAEKNYSTVFVLGETSIQTDTWATALFILGQETKASLGDGVTAVFF</sequence>
<evidence type="ECO:0000256" key="1">
    <source>
        <dbReference type="ARBA" id="ARBA00011955"/>
    </source>
</evidence>
<dbReference type="PIRSF" id="PIRSF006268">
    <property type="entry name" value="ApbE"/>
    <property type="match status" value="1"/>
</dbReference>
<evidence type="ECO:0000256" key="5">
    <source>
        <dbReference type="ARBA" id="ARBA00022723"/>
    </source>
</evidence>
<reference evidence="12" key="2">
    <citation type="journal article" date="2021" name="Microbiome">
        <title>Successional dynamics and alternative stable states in a saline activated sludge microbial community over 9 years.</title>
        <authorList>
            <person name="Wang Y."/>
            <person name="Ye J."/>
            <person name="Ju F."/>
            <person name="Liu L."/>
            <person name="Boyd J.A."/>
            <person name="Deng Y."/>
            <person name="Parks D.H."/>
            <person name="Jiang X."/>
            <person name="Yin X."/>
            <person name="Woodcroft B.J."/>
            <person name="Tyson G.W."/>
            <person name="Hugenholtz P."/>
            <person name="Polz M.F."/>
            <person name="Zhang T."/>
        </authorList>
    </citation>
    <scope>NUCLEOTIDE SEQUENCE</scope>
    <source>
        <strain evidence="12">HKST-UBA09</strain>
    </source>
</reference>
<feature type="binding site" evidence="11">
    <location>
        <position position="266"/>
    </location>
    <ligand>
        <name>Mg(2+)</name>
        <dbReference type="ChEBI" id="CHEBI:18420"/>
    </ligand>
</feature>
<dbReference type="EC" id="2.7.1.180" evidence="1 10"/>
<evidence type="ECO:0000256" key="2">
    <source>
        <dbReference type="ARBA" id="ARBA00016337"/>
    </source>
</evidence>
<evidence type="ECO:0000256" key="8">
    <source>
        <dbReference type="ARBA" id="ARBA00031306"/>
    </source>
</evidence>
<accession>A0A955RLA3</accession>
<evidence type="ECO:0000256" key="6">
    <source>
        <dbReference type="ARBA" id="ARBA00022827"/>
    </source>
</evidence>
<keyword evidence="4 10" id="KW-0808">Transferase</keyword>
<dbReference type="InterPro" id="IPR024932">
    <property type="entry name" value="ApbE"/>
</dbReference>
<comment type="caution">
    <text evidence="12">The sequence shown here is derived from an EMBL/GenBank/DDBJ whole genome shotgun (WGS) entry which is preliminary data.</text>
</comment>
<dbReference type="AlphaFoldDB" id="A0A955RLA3"/>
<evidence type="ECO:0000256" key="4">
    <source>
        <dbReference type="ARBA" id="ARBA00022679"/>
    </source>
</evidence>
<dbReference type="GO" id="GO:0016740">
    <property type="term" value="F:transferase activity"/>
    <property type="evidence" value="ECO:0007669"/>
    <property type="project" value="UniProtKB-UniRule"/>
</dbReference>
<evidence type="ECO:0000256" key="9">
    <source>
        <dbReference type="ARBA" id="ARBA00048540"/>
    </source>
</evidence>
<evidence type="ECO:0000313" key="13">
    <source>
        <dbReference type="Proteomes" id="UP000714915"/>
    </source>
</evidence>
<gene>
    <name evidence="12" type="ORF">KC669_02305</name>
</gene>
<dbReference type="Gene3D" id="3.10.520.10">
    <property type="entry name" value="ApbE-like domains"/>
    <property type="match status" value="1"/>
</dbReference>